<evidence type="ECO:0000256" key="4">
    <source>
        <dbReference type="ARBA" id="ARBA00022692"/>
    </source>
</evidence>
<dbReference type="PANTHER" id="PTHR11795:SF445">
    <property type="entry name" value="AMINO ACID ABC TRANSPORTER PERMEASE PROTEIN"/>
    <property type="match status" value="1"/>
</dbReference>
<dbReference type="Proteomes" id="UP000823863">
    <property type="component" value="Unassembled WGS sequence"/>
</dbReference>
<dbReference type="EMBL" id="DWWB01000080">
    <property type="protein sequence ID" value="HJC67718.1"/>
    <property type="molecule type" value="Genomic_DNA"/>
</dbReference>
<dbReference type="GO" id="GO:0006865">
    <property type="term" value="P:amino acid transport"/>
    <property type="evidence" value="ECO:0007669"/>
    <property type="project" value="UniProtKB-KW"/>
</dbReference>
<evidence type="ECO:0000256" key="9">
    <source>
        <dbReference type="SAM" id="Phobius"/>
    </source>
</evidence>
<keyword evidence="2" id="KW-0813">Transport</keyword>
<comment type="subcellular location">
    <subcellularLocation>
        <location evidence="1">Cell membrane</location>
        <topology evidence="1">Multi-pass membrane protein</topology>
    </subcellularLocation>
</comment>
<evidence type="ECO:0000256" key="5">
    <source>
        <dbReference type="ARBA" id="ARBA00022970"/>
    </source>
</evidence>
<keyword evidence="6 9" id="KW-1133">Transmembrane helix</keyword>
<comment type="caution">
    <text evidence="10">The sequence shown here is derived from an EMBL/GenBank/DDBJ whole genome shotgun (WGS) entry which is preliminary data.</text>
</comment>
<keyword evidence="3" id="KW-1003">Cell membrane</keyword>
<reference evidence="10" key="2">
    <citation type="submission" date="2021-04" db="EMBL/GenBank/DDBJ databases">
        <authorList>
            <person name="Gilroy R."/>
        </authorList>
    </citation>
    <scope>NUCLEOTIDE SEQUENCE</scope>
    <source>
        <strain evidence="10">CHK198-12963</strain>
    </source>
</reference>
<evidence type="ECO:0000313" key="11">
    <source>
        <dbReference type="Proteomes" id="UP000823863"/>
    </source>
</evidence>
<keyword evidence="5" id="KW-0029">Amino-acid transport</keyword>
<proteinExistence type="inferred from homology"/>
<evidence type="ECO:0000256" key="6">
    <source>
        <dbReference type="ARBA" id="ARBA00022989"/>
    </source>
</evidence>
<dbReference type="AlphaFoldDB" id="A0A9D2PWU9"/>
<dbReference type="InterPro" id="IPR001851">
    <property type="entry name" value="ABC_transp_permease"/>
</dbReference>
<dbReference type="Pfam" id="PF02653">
    <property type="entry name" value="BPD_transp_2"/>
    <property type="match status" value="1"/>
</dbReference>
<gene>
    <name evidence="10" type="ORF">H9931_13580</name>
</gene>
<feature type="transmembrane region" description="Helical" evidence="9">
    <location>
        <begin position="136"/>
        <end position="160"/>
    </location>
</feature>
<reference evidence="10" key="1">
    <citation type="journal article" date="2021" name="PeerJ">
        <title>Extensive microbial diversity within the chicken gut microbiome revealed by metagenomics and culture.</title>
        <authorList>
            <person name="Gilroy R."/>
            <person name="Ravi A."/>
            <person name="Getino M."/>
            <person name="Pursley I."/>
            <person name="Horton D.L."/>
            <person name="Alikhan N.F."/>
            <person name="Baker D."/>
            <person name="Gharbi K."/>
            <person name="Hall N."/>
            <person name="Watson M."/>
            <person name="Adriaenssens E.M."/>
            <person name="Foster-Nyarko E."/>
            <person name="Jarju S."/>
            <person name="Secka A."/>
            <person name="Antonio M."/>
            <person name="Oren A."/>
            <person name="Chaudhuri R.R."/>
            <person name="La Ragione R."/>
            <person name="Hildebrand F."/>
            <person name="Pallen M.J."/>
        </authorList>
    </citation>
    <scope>NUCLEOTIDE SEQUENCE</scope>
    <source>
        <strain evidence="10">CHK198-12963</strain>
    </source>
</reference>
<dbReference type="InterPro" id="IPR052157">
    <property type="entry name" value="BCAA_transport_permease"/>
</dbReference>
<dbReference type="GO" id="GO:0022857">
    <property type="term" value="F:transmembrane transporter activity"/>
    <property type="evidence" value="ECO:0007669"/>
    <property type="project" value="InterPro"/>
</dbReference>
<feature type="transmembrane region" description="Helical" evidence="9">
    <location>
        <begin position="96"/>
        <end position="115"/>
    </location>
</feature>
<dbReference type="PANTHER" id="PTHR11795">
    <property type="entry name" value="BRANCHED-CHAIN AMINO ACID TRANSPORT SYSTEM PERMEASE PROTEIN LIVH"/>
    <property type="match status" value="1"/>
</dbReference>
<feature type="transmembrane region" description="Helical" evidence="9">
    <location>
        <begin position="189"/>
        <end position="215"/>
    </location>
</feature>
<protein>
    <submittedName>
        <fullName evidence="10">Branched-chain amino acid ABC transporter permease</fullName>
    </submittedName>
</protein>
<feature type="transmembrane region" description="Helical" evidence="9">
    <location>
        <begin position="227"/>
        <end position="251"/>
    </location>
</feature>
<evidence type="ECO:0000256" key="7">
    <source>
        <dbReference type="ARBA" id="ARBA00023136"/>
    </source>
</evidence>
<evidence type="ECO:0000313" key="10">
    <source>
        <dbReference type="EMBL" id="HJC67718.1"/>
    </source>
</evidence>
<feature type="transmembrane region" description="Helical" evidence="9">
    <location>
        <begin position="63"/>
        <end position="84"/>
    </location>
</feature>
<feature type="transmembrane region" description="Helical" evidence="9">
    <location>
        <begin position="7"/>
        <end position="28"/>
    </location>
</feature>
<keyword evidence="4 9" id="KW-0812">Transmembrane</keyword>
<accession>A0A9D2PWU9</accession>
<evidence type="ECO:0000256" key="1">
    <source>
        <dbReference type="ARBA" id="ARBA00004651"/>
    </source>
</evidence>
<evidence type="ECO:0000256" key="2">
    <source>
        <dbReference type="ARBA" id="ARBA00022448"/>
    </source>
</evidence>
<feature type="transmembrane region" description="Helical" evidence="9">
    <location>
        <begin position="257"/>
        <end position="278"/>
    </location>
</feature>
<name>A0A9D2PWU9_9FIRM</name>
<keyword evidence="7 9" id="KW-0472">Membrane</keyword>
<dbReference type="GO" id="GO:0005886">
    <property type="term" value="C:plasma membrane"/>
    <property type="evidence" value="ECO:0007669"/>
    <property type="project" value="UniProtKB-SubCell"/>
</dbReference>
<evidence type="ECO:0000256" key="8">
    <source>
        <dbReference type="ARBA" id="ARBA00037998"/>
    </source>
</evidence>
<sequence length="287" mass="30949">MDMFLQACVNGLLMGGFYSLMGMGQNIIFGVMKIVNFCHGEMLMVGMYLTFILYTFFGIDPYLAVPIVAVAMFCLGALIQQTLITPSLGTKSFTNLLFLTVGLGLLLSNGALVLFGSDYRSIRTAYSQTYIQLGPVTMALPRMISFGVLVVITIALFTFLKYTTVGKQIRAVSQNSVGAEVVGIDVKKIYILTYGLGVALAGIAGGLLTQFYTIFPTAGASFGFRALIVVVVGGLGSIPGAFLAGIFLGLLETMSALFISPSYSDLIVFMTFIIILVFRQTIIARRR</sequence>
<comment type="similarity">
    <text evidence="8">Belongs to the binding-protein-dependent transport system permease family. LivHM subfamily.</text>
</comment>
<evidence type="ECO:0000256" key="3">
    <source>
        <dbReference type="ARBA" id="ARBA00022475"/>
    </source>
</evidence>
<dbReference type="CDD" id="cd06582">
    <property type="entry name" value="TM_PBP1_LivH_like"/>
    <property type="match status" value="1"/>
</dbReference>
<feature type="transmembrane region" description="Helical" evidence="9">
    <location>
        <begin position="34"/>
        <end position="56"/>
    </location>
</feature>
<organism evidence="10 11">
    <name type="scientific">Candidatus Enterocloster excrementigallinarum</name>
    <dbReference type="NCBI Taxonomy" id="2838558"/>
    <lineage>
        <taxon>Bacteria</taxon>
        <taxon>Bacillati</taxon>
        <taxon>Bacillota</taxon>
        <taxon>Clostridia</taxon>
        <taxon>Lachnospirales</taxon>
        <taxon>Lachnospiraceae</taxon>
        <taxon>Enterocloster</taxon>
    </lineage>
</organism>